<dbReference type="Pfam" id="PF00072">
    <property type="entry name" value="Response_reg"/>
    <property type="match status" value="1"/>
</dbReference>
<keyword evidence="4 10" id="KW-0418">Kinase</keyword>
<keyword evidence="3" id="KW-0547">Nucleotide-binding</keyword>
<keyword evidence="2 10" id="KW-0808">Transferase</keyword>
<dbReference type="InterPro" id="IPR004358">
    <property type="entry name" value="Sig_transdc_His_kin-like_C"/>
</dbReference>
<evidence type="ECO:0000259" key="9">
    <source>
        <dbReference type="PROSITE" id="PS50112"/>
    </source>
</evidence>
<dbReference type="PANTHER" id="PTHR43065:SF46">
    <property type="entry name" value="C4-DICARBOXYLATE TRANSPORT SENSOR PROTEIN DCTB"/>
    <property type="match status" value="1"/>
</dbReference>
<protein>
    <submittedName>
        <fullName evidence="10">Sensor histidine kinase RcsC</fullName>
        <ecNumber evidence="10">2.7.13.3</ecNumber>
    </submittedName>
</protein>
<feature type="domain" description="Response regulatory" evidence="8">
    <location>
        <begin position="383"/>
        <end position="503"/>
    </location>
</feature>
<dbReference type="EC" id="2.7.13.3" evidence="10"/>
<dbReference type="GO" id="GO:0004673">
    <property type="term" value="F:protein histidine kinase activity"/>
    <property type="evidence" value="ECO:0007669"/>
    <property type="project" value="UniProtKB-EC"/>
</dbReference>
<dbReference type="SMART" id="SM00091">
    <property type="entry name" value="PAS"/>
    <property type="match status" value="1"/>
</dbReference>
<feature type="domain" description="Histidine kinase" evidence="7">
    <location>
        <begin position="148"/>
        <end position="364"/>
    </location>
</feature>
<dbReference type="Gene3D" id="3.30.450.20">
    <property type="entry name" value="PAS domain"/>
    <property type="match status" value="1"/>
</dbReference>
<dbReference type="NCBIfam" id="TIGR00229">
    <property type="entry name" value="sensory_box"/>
    <property type="match status" value="1"/>
</dbReference>
<dbReference type="Gene3D" id="1.10.287.130">
    <property type="match status" value="1"/>
</dbReference>
<dbReference type="InterPro" id="IPR035965">
    <property type="entry name" value="PAS-like_dom_sf"/>
</dbReference>
<dbReference type="EMBL" id="CP104013">
    <property type="protein sequence ID" value="UYP48095.1"/>
    <property type="molecule type" value="Genomic_DNA"/>
</dbReference>
<dbReference type="SUPFAM" id="SSF55785">
    <property type="entry name" value="PYP-like sensor domain (PAS domain)"/>
    <property type="match status" value="1"/>
</dbReference>
<dbReference type="PROSITE" id="PS50110">
    <property type="entry name" value="RESPONSE_REGULATORY"/>
    <property type="match status" value="1"/>
</dbReference>
<dbReference type="SUPFAM" id="SSF52172">
    <property type="entry name" value="CheY-like"/>
    <property type="match status" value="1"/>
</dbReference>
<dbReference type="Pfam" id="PF02518">
    <property type="entry name" value="HATPase_c"/>
    <property type="match status" value="1"/>
</dbReference>
<dbReference type="CDD" id="cd00082">
    <property type="entry name" value="HisKA"/>
    <property type="match status" value="1"/>
</dbReference>
<accession>A0ABY6HXF2</accession>
<feature type="domain" description="PAS" evidence="9">
    <location>
        <begin position="5"/>
        <end position="78"/>
    </location>
</feature>
<dbReference type="SMART" id="SM00387">
    <property type="entry name" value="HATPase_c"/>
    <property type="match status" value="1"/>
</dbReference>
<sequence>MSYFEEKNIRNIVNKFHEGLIFVDREGKVQFINHIGEKITGWTENLAKGKAIVDVFRIFNEKTNIQYVNLTNDILNTDIPYEITNPIILRSRNHQEKDLICRFSLLQDKNSTITGYLIYFTDITEKKKFEREFQNALRLNSLGKLSSGIAHDFNNVLTTILGNISLAKLDVSEEEEIFSLLTEAELGIEKARIMTQQLLSFSNDGVSAKETIDIAHILQEFVSFTLSGSNVTCEYLIADDLWNIEVDKTQINQVIHNVVINAVQAMPIGGTINIEAHNVQIPSENSFNVPEGNFIRIVIQDHGIGIDPVDLPHLFDPFYQSNLTGKGMGLTVVHDIIVQHGGFISIDSELDVGTTVIFYLPAVESKVAAPLKEHATSSPHSGKVLIMDDEDVIRRVLGKMLKQLGYLPTAVANGDDAIQIYQENMAKGTPFSAVILDLTIRGGMGGEETVKRLLQIDPKLKAIASSGYSTDKIMTNFSDFGFSGTLIKPYKVKELEDTLADLFDAFST</sequence>
<keyword evidence="5" id="KW-0067">ATP-binding</keyword>
<reference evidence="10" key="1">
    <citation type="submission" date="2022-09" db="EMBL/GenBank/DDBJ databases">
        <title>Actin cytoskeleton and complex cell architecture in an #Asgard archaeon.</title>
        <authorList>
            <person name="Ponce Toledo R.I."/>
            <person name="Schleper C."/>
            <person name="Rodrigues Oliveira T."/>
            <person name="Wollweber F."/>
            <person name="Xu J."/>
            <person name="Rittmann S."/>
            <person name="Klingl A."/>
            <person name="Pilhofer M."/>
        </authorList>
    </citation>
    <scope>NUCLEOTIDE SEQUENCE</scope>
    <source>
        <strain evidence="10">B-35</strain>
    </source>
</reference>
<dbReference type="Pfam" id="PF00989">
    <property type="entry name" value="PAS"/>
    <property type="match status" value="1"/>
</dbReference>
<evidence type="ECO:0000259" key="8">
    <source>
        <dbReference type="PROSITE" id="PS50110"/>
    </source>
</evidence>
<evidence type="ECO:0000313" key="11">
    <source>
        <dbReference type="Proteomes" id="UP001208689"/>
    </source>
</evidence>
<evidence type="ECO:0000256" key="5">
    <source>
        <dbReference type="ARBA" id="ARBA00022840"/>
    </source>
</evidence>
<proteinExistence type="predicted"/>
<evidence type="ECO:0000256" key="6">
    <source>
        <dbReference type="ARBA" id="ARBA00023012"/>
    </source>
</evidence>
<evidence type="ECO:0000256" key="3">
    <source>
        <dbReference type="ARBA" id="ARBA00022741"/>
    </source>
</evidence>
<dbReference type="InterPro" id="IPR036097">
    <property type="entry name" value="HisK_dim/P_sf"/>
</dbReference>
<dbReference type="InterPro" id="IPR003594">
    <property type="entry name" value="HATPase_dom"/>
</dbReference>
<keyword evidence="6" id="KW-0902">Two-component regulatory system</keyword>
<evidence type="ECO:0000259" key="7">
    <source>
        <dbReference type="PROSITE" id="PS50109"/>
    </source>
</evidence>
<dbReference type="InterPro" id="IPR036890">
    <property type="entry name" value="HATPase_C_sf"/>
</dbReference>
<dbReference type="PROSITE" id="PS50109">
    <property type="entry name" value="HIS_KIN"/>
    <property type="match status" value="1"/>
</dbReference>
<dbReference type="PROSITE" id="PS50112">
    <property type="entry name" value="PAS"/>
    <property type="match status" value="1"/>
</dbReference>
<keyword evidence="11" id="KW-1185">Reference proteome</keyword>
<dbReference type="PRINTS" id="PR00344">
    <property type="entry name" value="BCTRLSENSOR"/>
</dbReference>
<organism evidence="10 11">
    <name type="scientific">Candidatus Lokiarchaeum ossiferum</name>
    <dbReference type="NCBI Taxonomy" id="2951803"/>
    <lineage>
        <taxon>Archaea</taxon>
        <taxon>Promethearchaeati</taxon>
        <taxon>Promethearchaeota</taxon>
        <taxon>Promethearchaeia</taxon>
        <taxon>Promethearchaeales</taxon>
        <taxon>Promethearchaeaceae</taxon>
        <taxon>Candidatus Lokiarchaeum</taxon>
    </lineage>
</organism>
<dbReference type="PANTHER" id="PTHR43065">
    <property type="entry name" value="SENSOR HISTIDINE KINASE"/>
    <property type="match status" value="1"/>
</dbReference>
<dbReference type="InterPro" id="IPR001789">
    <property type="entry name" value="Sig_transdc_resp-reg_receiver"/>
</dbReference>
<dbReference type="Gene3D" id="3.30.565.10">
    <property type="entry name" value="Histidine kinase-like ATPase, C-terminal domain"/>
    <property type="match status" value="1"/>
</dbReference>
<keyword evidence="1" id="KW-0597">Phosphoprotein</keyword>
<dbReference type="InterPro" id="IPR000014">
    <property type="entry name" value="PAS"/>
</dbReference>
<name>A0ABY6HXF2_9ARCH</name>
<gene>
    <name evidence="10" type="ORF">NEF87_004380</name>
</gene>
<dbReference type="SMART" id="SM00448">
    <property type="entry name" value="REC"/>
    <property type="match status" value="1"/>
</dbReference>
<dbReference type="SUPFAM" id="SSF47384">
    <property type="entry name" value="Homodimeric domain of signal transducing histidine kinase"/>
    <property type="match status" value="1"/>
</dbReference>
<dbReference type="InterPro" id="IPR005467">
    <property type="entry name" value="His_kinase_dom"/>
</dbReference>
<evidence type="ECO:0000256" key="2">
    <source>
        <dbReference type="ARBA" id="ARBA00022679"/>
    </source>
</evidence>
<dbReference type="SUPFAM" id="SSF55874">
    <property type="entry name" value="ATPase domain of HSP90 chaperone/DNA topoisomerase II/histidine kinase"/>
    <property type="match status" value="1"/>
</dbReference>
<evidence type="ECO:0000256" key="1">
    <source>
        <dbReference type="ARBA" id="ARBA00022553"/>
    </source>
</evidence>
<dbReference type="CDD" id="cd17546">
    <property type="entry name" value="REC_hyHK_CKI1_RcsC-like"/>
    <property type="match status" value="1"/>
</dbReference>
<evidence type="ECO:0000256" key="4">
    <source>
        <dbReference type="ARBA" id="ARBA00022777"/>
    </source>
</evidence>
<dbReference type="Gene3D" id="3.40.50.2300">
    <property type="match status" value="1"/>
</dbReference>
<dbReference type="InterPro" id="IPR011006">
    <property type="entry name" value="CheY-like_superfamily"/>
</dbReference>
<dbReference type="InterPro" id="IPR003661">
    <property type="entry name" value="HisK_dim/P_dom"/>
</dbReference>
<dbReference type="InterPro" id="IPR013767">
    <property type="entry name" value="PAS_fold"/>
</dbReference>
<dbReference type="Proteomes" id="UP001208689">
    <property type="component" value="Chromosome"/>
</dbReference>
<dbReference type="CDD" id="cd00130">
    <property type="entry name" value="PAS"/>
    <property type="match status" value="1"/>
</dbReference>
<evidence type="ECO:0000313" key="10">
    <source>
        <dbReference type="EMBL" id="UYP48095.1"/>
    </source>
</evidence>